<dbReference type="Gene3D" id="3.30.390.10">
    <property type="entry name" value="Enolase-like, N-terminal domain"/>
    <property type="match status" value="1"/>
</dbReference>
<dbReference type="GO" id="GO:0008872">
    <property type="term" value="F:glucarate dehydratase activity"/>
    <property type="evidence" value="ECO:0007669"/>
    <property type="project" value="UniProtKB-EC"/>
</dbReference>
<dbReference type="SUPFAM" id="SSF54826">
    <property type="entry name" value="Enolase N-terminal domain-like"/>
    <property type="match status" value="1"/>
</dbReference>
<dbReference type="SUPFAM" id="SSF51604">
    <property type="entry name" value="Enolase C-terminal domain-like"/>
    <property type="match status" value="1"/>
</dbReference>
<dbReference type="InterPro" id="IPR036849">
    <property type="entry name" value="Enolase-like_C_sf"/>
</dbReference>
<dbReference type="PANTHER" id="PTHR48080">
    <property type="entry name" value="D-GALACTONATE DEHYDRATASE-RELATED"/>
    <property type="match status" value="1"/>
</dbReference>
<protein>
    <recommendedName>
        <fullName evidence="3">glucarate dehydratase</fullName>
        <ecNumber evidence="3">4.2.1.40</ecNumber>
    </recommendedName>
</protein>
<feature type="domain" description="Mandelate racemase/muconate lactonizing enzyme C-terminal" evidence="4">
    <location>
        <begin position="140"/>
        <end position="243"/>
    </location>
</feature>
<evidence type="ECO:0000256" key="3">
    <source>
        <dbReference type="ARBA" id="ARBA00011973"/>
    </source>
</evidence>
<proteinExistence type="predicted"/>
<dbReference type="InterPro" id="IPR013342">
    <property type="entry name" value="Mandelate_racemase_C"/>
</dbReference>
<dbReference type="Pfam" id="PF13378">
    <property type="entry name" value="MR_MLE_C"/>
    <property type="match status" value="1"/>
</dbReference>
<dbReference type="InterPro" id="IPR013341">
    <property type="entry name" value="Mandelate_racemase_N_dom"/>
</dbReference>
<dbReference type="SFLD" id="SFLDS00001">
    <property type="entry name" value="Enolase"/>
    <property type="match status" value="1"/>
</dbReference>
<dbReference type="EMBL" id="UINC01064506">
    <property type="protein sequence ID" value="SVB93240.1"/>
    <property type="molecule type" value="Genomic_DNA"/>
</dbReference>
<evidence type="ECO:0000313" key="5">
    <source>
        <dbReference type="EMBL" id="SVB93240.1"/>
    </source>
</evidence>
<dbReference type="PANTHER" id="PTHR48080:SF4">
    <property type="entry name" value="GLUCARATE DEHYDRATASE"/>
    <property type="match status" value="1"/>
</dbReference>
<accession>A0A382I0T8</accession>
<dbReference type="InterPro" id="IPR029017">
    <property type="entry name" value="Enolase-like_N"/>
</dbReference>
<evidence type="ECO:0000259" key="4">
    <source>
        <dbReference type="SMART" id="SM00922"/>
    </source>
</evidence>
<dbReference type="SMART" id="SM00922">
    <property type="entry name" value="MR_MLE"/>
    <property type="match status" value="1"/>
</dbReference>
<comment type="pathway">
    <text evidence="2">Carbohydrate acid metabolism; D-glucarate degradation; 2,5-dioxopentanoate from D-glucarate: step 1/2.</text>
</comment>
<organism evidence="5">
    <name type="scientific">marine metagenome</name>
    <dbReference type="NCBI Taxonomy" id="408172"/>
    <lineage>
        <taxon>unclassified sequences</taxon>
        <taxon>metagenomes</taxon>
        <taxon>ecological metagenomes</taxon>
    </lineage>
</organism>
<evidence type="ECO:0000256" key="2">
    <source>
        <dbReference type="ARBA" id="ARBA00005183"/>
    </source>
</evidence>
<dbReference type="Pfam" id="PF02746">
    <property type="entry name" value="MR_MLE_N"/>
    <property type="match status" value="1"/>
</dbReference>
<dbReference type="Gene3D" id="3.20.20.120">
    <property type="entry name" value="Enolase-like C-terminal domain"/>
    <property type="match status" value="1"/>
</dbReference>
<dbReference type="InterPro" id="IPR029065">
    <property type="entry name" value="Enolase_C-like"/>
</dbReference>
<reference evidence="5" key="1">
    <citation type="submission" date="2018-05" db="EMBL/GenBank/DDBJ databases">
        <authorList>
            <person name="Lanie J.A."/>
            <person name="Ng W.-L."/>
            <person name="Kazmierczak K.M."/>
            <person name="Andrzejewski T.M."/>
            <person name="Davidsen T.M."/>
            <person name="Wayne K.J."/>
            <person name="Tettelin H."/>
            <person name="Glass J.I."/>
            <person name="Rusch D."/>
            <person name="Podicherti R."/>
            <person name="Tsui H.-C.T."/>
            <person name="Winkler M.E."/>
        </authorList>
    </citation>
    <scope>NUCLEOTIDE SEQUENCE</scope>
</reference>
<sequence>MKITEVRAFLLSCPMPELVRLPFHGGERTILKRDALYVKVSTDSGLTGFGPGAASETTAAMVNDGLRELLVGREVGDPSGFPAEALAKFGSKAFVAAGAVEVALYDLWGKAEGCSVTDFFGGRKQDTVRCYGSAGMYQSAEEYAAEAAAVCEAGYAAYKYRPALGPDEDVRTVQLMREALGPDVGICMDAHAWWRMGDKSYGADTIEEIALAVSDLGVTWLEEPLPVEDRAAYADFRDKKIVPVAAGEHEHDVEGFRELVDGGCVDFAQADVSHHGGFSGLSEILGICESSKVAFAFHNWG</sequence>
<dbReference type="InterPro" id="IPR034593">
    <property type="entry name" value="DgoD-like"/>
</dbReference>
<evidence type="ECO:0000256" key="1">
    <source>
        <dbReference type="ARBA" id="ARBA00001426"/>
    </source>
</evidence>
<dbReference type="AlphaFoldDB" id="A0A382I0T8"/>
<gene>
    <name evidence="5" type="ORF">METZ01_LOCUS246094</name>
</gene>
<comment type="catalytic activity">
    <reaction evidence="1">
        <text>D-glucarate = 5-dehydro-4-deoxy-D-glucarate + H2O</text>
        <dbReference type="Rhea" id="RHEA:14573"/>
        <dbReference type="ChEBI" id="CHEBI:15377"/>
        <dbReference type="ChEBI" id="CHEBI:30612"/>
        <dbReference type="ChEBI" id="CHEBI:42819"/>
        <dbReference type="EC" id="4.2.1.40"/>
    </reaction>
</comment>
<name>A0A382I0T8_9ZZZZ</name>
<feature type="non-terminal residue" evidence="5">
    <location>
        <position position="301"/>
    </location>
</feature>
<dbReference type="CDD" id="cd03316">
    <property type="entry name" value="MR_like"/>
    <property type="match status" value="1"/>
</dbReference>
<dbReference type="EC" id="4.2.1.40" evidence="3"/>